<dbReference type="Proteomes" id="UP000572907">
    <property type="component" value="Unassembled WGS sequence"/>
</dbReference>
<evidence type="ECO:0000313" key="3">
    <source>
        <dbReference type="Proteomes" id="UP000572907"/>
    </source>
</evidence>
<organism evidence="2 3">
    <name type="scientific">Streptomyces violarus</name>
    <dbReference type="NCBI Taxonomy" id="67380"/>
    <lineage>
        <taxon>Bacteria</taxon>
        <taxon>Bacillati</taxon>
        <taxon>Actinomycetota</taxon>
        <taxon>Actinomycetes</taxon>
        <taxon>Kitasatosporales</taxon>
        <taxon>Streptomycetaceae</taxon>
        <taxon>Streptomyces</taxon>
    </lineage>
</organism>
<keyword evidence="1" id="KW-0732">Signal</keyword>
<keyword evidence="3" id="KW-1185">Reference proteome</keyword>
<feature type="signal peptide" evidence="1">
    <location>
        <begin position="1"/>
        <end position="27"/>
    </location>
</feature>
<evidence type="ECO:0000313" key="2">
    <source>
        <dbReference type="EMBL" id="MBB3074203.1"/>
    </source>
</evidence>
<feature type="chain" id="PRO_5031016116" evidence="1">
    <location>
        <begin position="28"/>
        <end position="115"/>
    </location>
</feature>
<name>A0A7W4ZKJ3_9ACTN</name>
<reference evidence="2 3" key="1">
    <citation type="submission" date="2020-08" db="EMBL/GenBank/DDBJ databases">
        <title>Genomic Encyclopedia of Type Strains, Phase III (KMG-III): the genomes of soil and plant-associated and newly described type strains.</title>
        <authorList>
            <person name="Whitman W."/>
        </authorList>
    </citation>
    <scope>NUCLEOTIDE SEQUENCE [LARGE SCALE GENOMIC DNA]</scope>
    <source>
        <strain evidence="2 3">CECT 3237</strain>
    </source>
</reference>
<protein>
    <submittedName>
        <fullName evidence="2">Glucan-binding YG repeat protein</fullName>
    </submittedName>
</protein>
<proteinExistence type="predicted"/>
<dbReference type="AlphaFoldDB" id="A0A7W4ZKJ3"/>
<comment type="caution">
    <text evidence="2">The sequence shown here is derived from an EMBL/GenBank/DDBJ whole genome shotgun (WGS) entry which is preliminary data.</text>
</comment>
<accession>A0A7W4ZKJ3</accession>
<gene>
    <name evidence="2" type="ORF">FHS41_000672</name>
</gene>
<evidence type="ECO:0000256" key="1">
    <source>
        <dbReference type="SAM" id="SignalP"/>
    </source>
</evidence>
<dbReference type="EMBL" id="JACHXE010000001">
    <property type="protein sequence ID" value="MBB3074203.1"/>
    <property type="molecule type" value="Genomic_DNA"/>
</dbReference>
<dbReference type="RefSeq" id="WP_184587554.1">
    <property type="nucleotide sequence ID" value="NZ_BMUP01000001.1"/>
</dbReference>
<sequence>MRTHLRRAACLALAGAALMLSPVTAHAQEQAPASDTSTQQVQSRGGYFLGDGVNIRSRPVDGTVHGQGYYRETFTAHCWNGDGHWIYLTAHRGNVTGWVKVDYVYYTDMGPMGYC</sequence>